<proteinExistence type="predicted"/>
<evidence type="ECO:0000313" key="4">
    <source>
        <dbReference type="EMBL" id="MCG2461686.1"/>
    </source>
</evidence>
<protein>
    <submittedName>
        <fullName evidence="4">DUF4974 domain-containing protein</fullName>
    </submittedName>
</protein>
<evidence type="ECO:0000259" key="2">
    <source>
        <dbReference type="Pfam" id="PF04773"/>
    </source>
</evidence>
<evidence type="ECO:0000313" key="5">
    <source>
        <dbReference type="Proteomes" id="UP001200642"/>
    </source>
</evidence>
<dbReference type="EMBL" id="JAIRBC010000019">
    <property type="protein sequence ID" value="MCG2461686.1"/>
    <property type="molecule type" value="Genomic_DNA"/>
</dbReference>
<dbReference type="PANTHER" id="PTHR30273:SF2">
    <property type="entry name" value="PROTEIN FECR"/>
    <property type="match status" value="1"/>
</dbReference>
<evidence type="ECO:0000256" key="1">
    <source>
        <dbReference type="SAM" id="Phobius"/>
    </source>
</evidence>
<dbReference type="AlphaFoldDB" id="A0AAE3JQ34"/>
<dbReference type="PANTHER" id="PTHR30273">
    <property type="entry name" value="PERIPLASMIC SIGNAL SENSOR AND SIGMA FACTOR ACTIVATOR FECR-RELATED"/>
    <property type="match status" value="1"/>
</dbReference>
<organism evidence="4 5">
    <name type="scientific">Cerina litoralis</name>
    <dbReference type="NCBI Taxonomy" id="2874477"/>
    <lineage>
        <taxon>Bacteria</taxon>
        <taxon>Pseudomonadati</taxon>
        <taxon>Bacteroidota</taxon>
        <taxon>Flavobacteriia</taxon>
        <taxon>Flavobacteriales</taxon>
        <taxon>Flavobacteriaceae</taxon>
        <taxon>Cerina</taxon>
    </lineage>
</organism>
<dbReference type="Proteomes" id="UP001200642">
    <property type="component" value="Unassembled WGS sequence"/>
</dbReference>
<dbReference type="PIRSF" id="PIRSF018266">
    <property type="entry name" value="FecR"/>
    <property type="match status" value="1"/>
</dbReference>
<keyword evidence="1" id="KW-1133">Transmembrane helix</keyword>
<accession>A0AAE3JQ34</accession>
<dbReference type="InterPro" id="IPR032508">
    <property type="entry name" value="FecR_C"/>
</dbReference>
<dbReference type="Gene3D" id="2.60.120.1440">
    <property type="match status" value="1"/>
</dbReference>
<feature type="transmembrane region" description="Helical" evidence="1">
    <location>
        <begin position="74"/>
        <end position="94"/>
    </location>
</feature>
<feature type="domain" description="FecR protein" evidence="2">
    <location>
        <begin position="171"/>
        <end position="267"/>
    </location>
</feature>
<gene>
    <name evidence="4" type="ORF">K8352_13070</name>
</gene>
<dbReference type="InterPro" id="IPR006860">
    <property type="entry name" value="FecR"/>
</dbReference>
<evidence type="ECO:0000259" key="3">
    <source>
        <dbReference type="Pfam" id="PF16344"/>
    </source>
</evidence>
<reference evidence="4" key="1">
    <citation type="submission" date="2023-02" db="EMBL/GenBank/DDBJ databases">
        <title>Genome of Flavobacteriaceae gen. nov. sp. strain F89.</title>
        <authorList>
            <person name="Wang Y."/>
        </authorList>
    </citation>
    <scope>NUCLEOTIDE SEQUENCE</scope>
    <source>
        <strain evidence="4">F89</strain>
    </source>
</reference>
<dbReference type="GO" id="GO:0016989">
    <property type="term" value="F:sigma factor antagonist activity"/>
    <property type="evidence" value="ECO:0007669"/>
    <property type="project" value="TreeGrafter"/>
</dbReference>
<dbReference type="Pfam" id="PF16344">
    <property type="entry name" value="FecR_C"/>
    <property type="match status" value="1"/>
</dbReference>
<name>A0AAE3JQ34_9FLAO</name>
<keyword evidence="1" id="KW-0472">Membrane</keyword>
<dbReference type="InterPro" id="IPR012373">
    <property type="entry name" value="Ferrdict_sens_TM"/>
</dbReference>
<dbReference type="Pfam" id="PF04773">
    <property type="entry name" value="FecR"/>
    <property type="match status" value="1"/>
</dbReference>
<feature type="domain" description="Protein FecR C-terminal" evidence="3">
    <location>
        <begin position="311"/>
        <end position="378"/>
    </location>
</feature>
<keyword evidence="5" id="KW-1185">Reference proteome</keyword>
<dbReference type="RefSeq" id="WP_317902829.1">
    <property type="nucleotide sequence ID" value="NZ_JAIRBC010000019.1"/>
</dbReference>
<keyword evidence="1" id="KW-0812">Transmembrane</keyword>
<sequence length="380" mass="43399">MEFKIILKKINSTLNEEEEAIFKEWYDESSIHRAYFKQVEENFQEAPETLDIDIKNSWRQLQKRITPRKKWYSYWRYAAAAAVILLVASTLFFIDKQQSSNTNFVPATVDNTTIEIGTDKATLTLEDGSNVVLEKGKSYEADHLKSNGEKLIYKTLPESNKNEVAYNVLTIPRGGQFFIELSDGTKVWLNSESQLRYPVAFVDGVSRKVELVYGEAYFEVSHSTEHQGANFVVATQDQEVTVLGTEFNIKAYKEDAFIATTLVEGKVLVNNENTTSQLSPGHQAMYDAGANTIDIIPVDVYNEISWKNGFFSFKNKSLKDIMTVLSRWYDIKVVFKNQNVENKTFNGVFSKKQELSDILSIIENTNEAKFEINGKIIIMK</sequence>
<dbReference type="Gene3D" id="3.55.50.30">
    <property type="match status" value="1"/>
</dbReference>
<comment type="caution">
    <text evidence="4">The sequence shown here is derived from an EMBL/GenBank/DDBJ whole genome shotgun (WGS) entry which is preliminary data.</text>
</comment>